<reference evidence="3 4" key="1">
    <citation type="submission" date="2023-04" db="EMBL/GenBank/DDBJ databases">
        <authorList>
            <person name="Hsu D."/>
        </authorList>
    </citation>
    <scope>NUCLEOTIDE SEQUENCE [LARGE SCALE GENOMIC DNA]</scope>
    <source>
        <strain evidence="3 4">MK1</strain>
    </source>
</reference>
<keyword evidence="2" id="KW-0472">Membrane</keyword>
<feature type="coiled-coil region" evidence="1">
    <location>
        <begin position="112"/>
        <end position="143"/>
    </location>
</feature>
<evidence type="ECO:0000313" key="4">
    <source>
        <dbReference type="Proteomes" id="UP001329915"/>
    </source>
</evidence>
<gene>
    <name evidence="3" type="ORF">MFMK1_001554</name>
</gene>
<proteinExistence type="predicted"/>
<dbReference type="AlphaFoldDB" id="A0AAU0UPG9"/>
<keyword evidence="4" id="KW-1185">Reference proteome</keyword>
<feature type="transmembrane region" description="Helical" evidence="2">
    <location>
        <begin position="49"/>
        <end position="75"/>
    </location>
</feature>
<keyword evidence="1" id="KW-0175">Coiled coil</keyword>
<keyword evidence="2" id="KW-1133">Transmembrane helix</keyword>
<organism evidence="3 4">
    <name type="scientific">Metallumcola ferriviriculae</name>
    <dbReference type="NCBI Taxonomy" id="3039180"/>
    <lineage>
        <taxon>Bacteria</taxon>
        <taxon>Bacillati</taxon>
        <taxon>Bacillota</taxon>
        <taxon>Clostridia</taxon>
        <taxon>Neomoorellales</taxon>
        <taxon>Desulfitibacteraceae</taxon>
        <taxon>Metallumcola</taxon>
    </lineage>
</organism>
<dbReference type="KEGG" id="dbc:MFMK1_001554"/>
<keyword evidence="2" id="KW-0812">Transmembrane</keyword>
<dbReference type="EMBL" id="CP121694">
    <property type="protein sequence ID" value="WRO21739.1"/>
    <property type="molecule type" value="Genomic_DNA"/>
</dbReference>
<evidence type="ECO:0000313" key="3">
    <source>
        <dbReference type="EMBL" id="WRO21739.1"/>
    </source>
</evidence>
<protein>
    <recommendedName>
        <fullName evidence="5">SHOCT domain-containing protein</fullName>
    </recommendedName>
</protein>
<sequence length="148" mass="16981">MKDKLLKVAIFIFIFTLLPAAPALSTVGVTKKSPEFHNVGHVRFWGDSALSGIDAHLFVFLFIIIPLCAVGFLLYKHKQKAKEGDDPGGKEEEIFHHLVTRQKSLMKMIQQLEEQRGKSQLNEETYQKLKDEYNRRLSKVEAKLEELI</sequence>
<accession>A0AAU0UPG9</accession>
<evidence type="ECO:0000256" key="2">
    <source>
        <dbReference type="SAM" id="Phobius"/>
    </source>
</evidence>
<evidence type="ECO:0008006" key="5">
    <source>
        <dbReference type="Google" id="ProtNLM"/>
    </source>
</evidence>
<name>A0AAU0UPG9_9FIRM</name>
<dbReference type="Proteomes" id="UP001329915">
    <property type="component" value="Chromosome"/>
</dbReference>
<dbReference type="RefSeq" id="WP_366924569.1">
    <property type="nucleotide sequence ID" value="NZ_CP121694.1"/>
</dbReference>
<evidence type="ECO:0000256" key="1">
    <source>
        <dbReference type="SAM" id="Coils"/>
    </source>
</evidence>